<organism evidence="1 2">
    <name type="scientific">Paenibacillus tundrae</name>
    <dbReference type="NCBI Taxonomy" id="528187"/>
    <lineage>
        <taxon>Bacteria</taxon>
        <taxon>Bacillati</taxon>
        <taxon>Bacillota</taxon>
        <taxon>Bacilli</taxon>
        <taxon>Bacillales</taxon>
        <taxon>Paenibacillaceae</taxon>
        <taxon>Paenibacillus</taxon>
    </lineage>
</organism>
<evidence type="ECO:0000313" key="1">
    <source>
        <dbReference type="EMBL" id="MDQ0172425.1"/>
    </source>
</evidence>
<keyword evidence="2" id="KW-1185">Reference proteome</keyword>
<evidence type="ECO:0000313" key="2">
    <source>
        <dbReference type="Proteomes" id="UP001233836"/>
    </source>
</evidence>
<dbReference type="EMBL" id="JAUSTI010000011">
    <property type="protein sequence ID" value="MDQ0172425.1"/>
    <property type="molecule type" value="Genomic_DNA"/>
</dbReference>
<accession>A0ABT9WHY6</accession>
<dbReference type="Proteomes" id="UP001233836">
    <property type="component" value="Unassembled WGS sequence"/>
</dbReference>
<protein>
    <submittedName>
        <fullName evidence="1">Uncharacterized protein</fullName>
    </submittedName>
</protein>
<sequence length="38" mass="4343">MVGEDGMMETAFPSDRGYTKYLEEEINAKFIGKIKDVE</sequence>
<reference evidence="1 2" key="1">
    <citation type="submission" date="2023-07" db="EMBL/GenBank/DDBJ databases">
        <title>Sorghum-associated microbial communities from plants grown in Nebraska, USA.</title>
        <authorList>
            <person name="Schachtman D."/>
        </authorList>
    </citation>
    <scope>NUCLEOTIDE SEQUENCE [LARGE SCALE GENOMIC DNA]</scope>
    <source>
        <strain evidence="1 2">DS1314</strain>
    </source>
</reference>
<name>A0ABT9WHY6_9BACL</name>
<proteinExistence type="predicted"/>
<comment type="caution">
    <text evidence="1">The sequence shown here is derived from an EMBL/GenBank/DDBJ whole genome shotgun (WGS) entry which is preliminary data.</text>
</comment>
<gene>
    <name evidence="1" type="ORF">J2T19_003914</name>
</gene>